<proteinExistence type="evidence at transcript level"/>
<keyword evidence="2" id="KW-0472">Membrane</keyword>
<protein>
    <submittedName>
        <fullName evidence="3">Hypothetical secreted protein</fullName>
    </submittedName>
</protein>
<dbReference type="AlphaFoldDB" id="D3TM30"/>
<reference evidence="3" key="1">
    <citation type="journal article" date="2010" name="BMC Genomics">
        <title>An insight into the sialome of Glossina morsitans morsitans.</title>
        <authorList>
            <person name="Alves-Silva J."/>
            <person name="Ribeiro J.M."/>
            <person name="Van Den Abbeele J."/>
            <person name="Attardo G."/>
            <person name="Hao Z."/>
            <person name="Haines L.R."/>
            <person name="Soares M.B."/>
            <person name="Berriman M."/>
            <person name="Aksoy S."/>
            <person name="Lehane M.J."/>
        </authorList>
    </citation>
    <scope>NUCLEOTIDE SEQUENCE</scope>
    <source>
        <tissue evidence="3">Salivary gland</tissue>
    </source>
</reference>
<organism evidence="3">
    <name type="scientific">Glossina morsitans morsitans</name>
    <name type="common">Savannah tsetse fly</name>
    <dbReference type="NCBI Taxonomy" id="37546"/>
    <lineage>
        <taxon>Eukaryota</taxon>
        <taxon>Metazoa</taxon>
        <taxon>Ecdysozoa</taxon>
        <taxon>Arthropoda</taxon>
        <taxon>Hexapoda</taxon>
        <taxon>Insecta</taxon>
        <taxon>Pterygota</taxon>
        <taxon>Neoptera</taxon>
        <taxon>Endopterygota</taxon>
        <taxon>Diptera</taxon>
        <taxon>Brachycera</taxon>
        <taxon>Muscomorpha</taxon>
        <taxon>Hippoboscoidea</taxon>
        <taxon>Glossinidae</taxon>
        <taxon>Glossina</taxon>
    </lineage>
</organism>
<feature type="region of interest" description="Disordered" evidence="1">
    <location>
        <begin position="58"/>
        <end position="80"/>
    </location>
</feature>
<keyword evidence="2" id="KW-0812">Transmembrane</keyword>
<reference evidence="3" key="2">
    <citation type="submission" date="2010-01" db="EMBL/GenBank/DDBJ databases">
        <authorList>
            <consortium name="International Glossina Genome Initiative"/>
            <person name="da Silva J."/>
            <person name="Ribeiro J.M.C."/>
            <person name="Abbeele J.V."/>
            <person name="Attardo G."/>
            <person name="Hao Z."/>
            <person name="Haines L.R."/>
            <person name="Soares M.B."/>
            <person name="Berriman M."/>
            <person name="Aksoy S."/>
            <person name="Lehane M.J."/>
        </authorList>
    </citation>
    <scope>NUCLEOTIDE SEQUENCE</scope>
    <source>
        <tissue evidence="3">Salivary gland</tissue>
    </source>
</reference>
<name>D3TM30_GLOMM</name>
<evidence type="ECO:0000313" key="3">
    <source>
        <dbReference type="EMBL" id="ADD18758.1"/>
    </source>
</evidence>
<dbReference type="EMBL" id="EZ422482">
    <property type="protein sequence ID" value="ADD18758.1"/>
    <property type="molecule type" value="mRNA"/>
</dbReference>
<feature type="transmembrane region" description="Helical" evidence="2">
    <location>
        <begin position="7"/>
        <end position="28"/>
    </location>
</feature>
<keyword evidence="2" id="KW-1133">Transmembrane helix</keyword>
<evidence type="ECO:0000256" key="2">
    <source>
        <dbReference type="SAM" id="Phobius"/>
    </source>
</evidence>
<evidence type="ECO:0000256" key="1">
    <source>
        <dbReference type="SAM" id="MobiDB-lite"/>
    </source>
</evidence>
<sequence length="80" mass="9233">MGDSTRVFCFLCSFMSLGWRICLAFLWFCHLADSLQMSSRENLGGFEPENPSVHTFFLGQTRRQNNRQSGEPPNPSRPQY</sequence>
<feature type="compositionally biased region" description="Polar residues" evidence="1">
    <location>
        <begin position="61"/>
        <end position="71"/>
    </location>
</feature>
<accession>D3TM30</accession>